<dbReference type="WBParaSite" id="HNAJ_0000267401-mRNA-1">
    <property type="protein sequence ID" value="HNAJ_0000267401-mRNA-1"/>
    <property type="gene ID" value="HNAJ_0000267401"/>
</dbReference>
<dbReference type="OrthoDB" id="6235876at2759"/>
<evidence type="ECO:0000313" key="1">
    <source>
        <dbReference type="EMBL" id="VDN98532.1"/>
    </source>
</evidence>
<reference evidence="3" key="1">
    <citation type="submission" date="2017-02" db="UniProtKB">
        <authorList>
            <consortium name="WormBaseParasite"/>
        </authorList>
    </citation>
    <scope>IDENTIFICATION</scope>
</reference>
<accession>A0A0R3T6I6</accession>
<proteinExistence type="predicted"/>
<gene>
    <name evidence="1" type="ORF">HNAJ_LOCUS2673</name>
</gene>
<dbReference type="Proteomes" id="UP000278807">
    <property type="component" value="Unassembled WGS sequence"/>
</dbReference>
<keyword evidence="2" id="KW-1185">Reference proteome</keyword>
<dbReference type="STRING" id="102285.A0A0R3T6I6"/>
<organism evidence="3">
    <name type="scientific">Rodentolepis nana</name>
    <name type="common">Dwarf tapeworm</name>
    <name type="synonym">Hymenolepis nana</name>
    <dbReference type="NCBI Taxonomy" id="102285"/>
    <lineage>
        <taxon>Eukaryota</taxon>
        <taxon>Metazoa</taxon>
        <taxon>Spiralia</taxon>
        <taxon>Lophotrochozoa</taxon>
        <taxon>Platyhelminthes</taxon>
        <taxon>Cestoda</taxon>
        <taxon>Eucestoda</taxon>
        <taxon>Cyclophyllidea</taxon>
        <taxon>Hymenolepididae</taxon>
        <taxon>Rodentolepis</taxon>
    </lineage>
</organism>
<reference evidence="1 2" key="2">
    <citation type="submission" date="2018-11" db="EMBL/GenBank/DDBJ databases">
        <authorList>
            <consortium name="Pathogen Informatics"/>
        </authorList>
    </citation>
    <scope>NUCLEOTIDE SEQUENCE [LARGE SCALE GENOMIC DNA]</scope>
</reference>
<dbReference type="AlphaFoldDB" id="A0A0R3T6I6"/>
<sequence>MCAPRLFDSSAHCNYSIDKAKWIRSLHFNNKSFSLNIEVNDRPSNWIVNYIFEILLRERFGYRNINFIYAPWDSSANAIDRLNCKKSKRDCSRPPPIHVNLEVWLRTGEQVSDYAPLHLVRNNGPLGPITRWGLYANEDLWNQYSPLYSTLRGFNGAVTFRICLSHWMFDRLGVVVFQLIIEEAYKPCVAVDLLMTSTNLYLVDEVKISNQTISNGHRD</sequence>
<evidence type="ECO:0000313" key="3">
    <source>
        <dbReference type="WBParaSite" id="HNAJ_0000267401-mRNA-1"/>
    </source>
</evidence>
<evidence type="ECO:0000313" key="2">
    <source>
        <dbReference type="Proteomes" id="UP000278807"/>
    </source>
</evidence>
<name>A0A0R3T6I6_RODNA</name>
<protein>
    <submittedName>
        <fullName evidence="3">Condensation domain-containing protein</fullName>
    </submittedName>
</protein>
<dbReference type="EMBL" id="UZAE01001365">
    <property type="protein sequence ID" value="VDN98532.1"/>
    <property type="molecule type" value="Genomic_DNA"/>
</dbReference>